<accession>A0ABD1JR98</accession>
<name>A0ABD1JR98_9TELE</name>
<reference evidence="2 3" key="1">
    <citation type="submission" date="2024-09" db="EMBL/GenBank/DDBJ databases">
        <title>A chromosome-level genome assembly of Gray's grenadier anchovy, Coilia grayii.</title>
        <authorList>
            <person name="Fu Z."/>
        </authorList>
    </citation>
    <scope>NUCLEOTIDE SEQUENCE [LARGE SCALE GENOMIC DNA]</scope>
    <source>
        <strain evidence="2">G4</strain>
        <tissue evidence="2">Muscle</tissue>
    </source>
</reference>
<keyword evidence="3" id="KW-1185">Reference proteome</keyword>
<dbReference type="AlphaFoldDB" id="A0ABD1JR98"/>
<dbReference type="Pfam" id="PF24764">
    <property type="entry name" value="rva_4"/>
    <property type="match status" value="1"/>
</dbReference>
<dbReference type="InterPro" id="IPR058913">
    <property type="entry name" value="Integrase_dom_put"/>
</dbReference>
<proteinExistence type="predicted"/>
<gene>
    <name evidence="2" type="ORF">ACEWY4_014085</name>
</gene>
<protein>
    <recommendedName>
        <fullName evidence="1">Integrase core domain-containing protein</fullName>
    </recommendedName>
</protein>
<dbReference type="Proteomes" id="UP001591681">
    <property type="component" value="Unassembled WGS sequence"/>
</dbReference>
<organism evidence="2 3">
    <name type="scientific">Coilia grayii</name>
    <name type="common">Gray's grenadier anchovy</name>
    <dbReference type="NCBI Taxonomy" id="363190"/>
    <lineage>
        <taxon>Eukaryota</taxon>
        <taxon>Metazoa</taxon>
        <taxon>Chordata</taxon>
        <taxon>Craniata</taxon>
        <taxon>Vertebrata</taxon>
        <taxon>Euteleostomi</taxon>
        <taxon>Actinopterygii</taxon>
        <taxon>Neopterygii</taxon>
        <taxon>Teleostei</taxon>
        <taxon>Clupei</taxon>
        <taxon>Clupeiformes</taxon>
        <taxon>Clupeoidei</taxon>
        <taxon>Engraulidae</taxon>
        <taxon>Coilinae</taxon>
        <taxon>Coilia</taxon>
    </lineage>
</organism>
<feature type="domain" description="Integrase core" evidence="1">
    <location>
        <begin position="24"/>
        <end position="141"/>
    </location>
</feature>
<sequence length="207" mass="24446">MPIKNNLIIYEDVPCVECVCFIIRPAVLQYGMWDQVRVDHGREFYLTLYMQEMLSPYRFNLERKPYLQTQSTNVKRMWPEVNSLVNYPIKAALIQLLDQETIDMDNSLTKYCVSNFTVEVCKIGIKRVTQAWNAHKIPGELHDLQYLTKVSTPRLIFVHILLYLFMGHYTNYNFVQLVQLKVVSVQLYQYRFTVCGRYLIVCVTAPR</sequence>
<dbReference type="EMBL" id="JBHFQA010000012">
    <property type="protein sequence ID" value="KAL2089397.1"/>
    <property type="molecule type" value="Genomic_DNA"/>
</dbReference>
<evidence type="ECO:0000259" key="1">
    <source>
        <dbReference type="Pfam" id="PF24764"/>
    </source>
</evidence>
<evidence type="ECO:0000313" key="3">
    <source>
        <dbReference type="Proteomes" id="UP001591681"/>
    </source>
</evidence>
<evidence type="ECO:0000313" key="2">
    <source>
        <dbReference type="EMBL" id="KAL2089397.1"/>
    </source>
</evidence>
<comment type="caution">
    <text evidence="2">The sequence shown here is derived from an EMBL/GenBank/DDBJ whole genome shotgun (WGS) entry which is preliminary data.</text>
</comment>